<sequence length="236" mass="25052">MVVESAYVHPHVTLESQDTIAAILDVSKSSSKTISVSDQSKIGNTAGVEDNEPVSLNTVEAIPVLDLVINGAQPSPITLQPSKPSVSSHSIVPALNGNLGFPLPQPSPITHEPSNPSEPSASSQPVIPSVPTDPIHNPASLQNFSTEAITAVNPNVVAVTDEIIIDLGNPTNDSRTDMQRQSYALVARGTIADNNRREHVNTATTRAILPDIDSLLEPVIIRGVPHIIIPQDAYER</sequence>
<proteinExistence type="predicted"/>
<dbReference type="EMBL" id="JAMYWD010000007">
    <property type="protein sequence ID" value="KAJ4965450.1"/>
    <property type="molecule type" value="Genomic_DNA"/>
</dbReference>
<keyword evidence="3" id="KW-1185">Reference proteome</keyword>
<feature type="region of interest" description="Disordered" evidence="1">
    <location>
        <begin position="97"/>
        <end position="139"/>
    </location>
</feature>
<feature type="compositionally biased region" description="Low complexity" evidence="1">
    <location>
        <begin position="113"/>
        <end position="125"/>
    </location>
</feature>
<protein>
    <submittedName>
        <fullName evidence="2">Uncharacterized protein</fullName>
    </submittedName>
</protein>
<name>A0A9Q0K7U4_9MAGN</name>
<dbReference type="AlphaFoldDB" id="A0A9Q0K7U4"/>
<dbReference type="Proteomes" id="UP001141806">
    <property type="component" value="Unassembled WGS sequence"/>
</dbReference>
<evidence type="ECO:0000256" key="1">
    <source>
        <dbReference type="SAM" id="MobiDB-lite"/>
    </source>
</evidence>
<reference evidence="2" key="1">
    <citation type="journal article" date="2023" name="Plant J.">
        <title>The genome of the king protea, Protea cynaroides.</title>
        <authorList>
            <person name="Chang J."/>
            <person name="Duong T.A."/>
            <person name="Schoeman C."/>
            <person name="Ma X."/>
            <person name="Roodt D."/>
            <person name="Barker N."/>
            <person name="Li Z."/>
            <person name="Van de Peer Y."/>
            <person name="Mizrachi E."/>
        </authorList>
    </citation>
    <scope>NUCLEOTIDE SEQUENCE</scope>
    <source>
        <tissue evidence="2">Young leaves</tissue>
    </source>
</reference>
<accession>A0A9Q0K7U4</accession>
<evidence type="ECO:0000313" key="3">
    <source>
        <dbReference type="Proteomes" id="UP001141806"/>
    </source>
</evidence>
<organism evidence="2 3">
    <name type="scientific">Protea cynaroides</name>
    <dbReference type="NCBI Taxonomy" id="273540"/>
    <lineage>
        <taxon>Eukaryota</taxon>
        <taxon>Viridiplantae</taxon>
        <taxon>Streptophyta</taxon>
        <taxon>Embryophyta</taxon>
        <taxon>Tracheophyta</taxon>
        <taxon>Spermatophyta</taxon>
        <taxon>Magnoliopsida</taxon>
        <taxon>Proteales</taxon>
        <taxon>Proteaceae</taxon>
        <taxon>Protea</taxon>
    </lineage>
</organism>
<gene>
    <name evidence="2" type="ORF">NE237_017299</name>
</gene>
<comment type="caution">
    <text evidence="2">The sequence shown here is derived from an EMBL/GenBank/DDBJ whole genome shotgun (WGS) entry which is preliminary data.</text>
</comment>
<evidence type="ECO:0000313" key="2">
    <source>
        <dbReference type="EMBL" id="KAJ4965450.1"/>
    </source>
</evidence>